<feature type="region of interest" description="Disordered" evidence="1">
    <location>
        <begin position="89"/>
        <end position="128"/>
    </location>
</feature>
<dbReference type="PANTHER" id="PTHR46333:SF2">
    <property type="entry name" value="CYTOKINESIS PROTEIN 3"/>
    <property type="match status" value="1"/>
</dbReference>
<organism evidence="2 3">
    <name type="scientific">Angomonas deanei</name>
    <dbReference type="NCBI Taxonomy" id="59799"/>
    <lineage>
        <taxon>Eukaryota</taxon>
        <taxon>Discoba</taxon>
        <taxon>Euglenozoa</taxon>
        <taxon>Kinetoplastea</taxon>
        <taxon>Metakinetoplastina</taxon>
        <taxon>Trypanosomatida</taxon>
        <taxon>Trypanosomatidae</taxon>
        <taxon>Strigomonadinae</taxon>
        <taxon>Angomonas</taxon>
    </lineage>
</organism>
<proteinExistence type="predicted"/>
<dbReference type="OrthoDB" id="272412at2759"/>
<feature type="compositionally biased region" description="Polar residues" evidence="1">
    <location>
        <begin position="409"/>
        <end position="425"/>
    </location>
</feature>
<dbReference type="AlphaFoldDB" id="A0A7G2CR16"/>
<dbReference type="EMBL" id="LR877167">
    <property type="protein sequence ID" value="CAD2221829.1"/>
    <property type="molecule type" value="Genomic_DNA"/>
</dbReference>
<gene>
    <name evidence="2" type="ORF">ADEAN_000936400</name>
</gene>
<accession>A0A7G2CR16</accession>
<evidence type="ECO:0000313" key="3">
    <source>
        <dbReference type="Proteomes" id="UP000515908"/>
    </source>
</evidence>
<dbReference type="VEuPathDB" id="TriTrypDB:ADEAN_000936400"/>
<dbReference type="Proteomes" id="UP000515908">
    <property type="component" value="Chromosome 23"/>
</dbReference>
<reference evidence="2 3" key="1">
    <citation type="submission" date="2020-08" db="EMBL/GenBank/DDBJ databases">
        <authorList>
            <person name="Newling K."/>
            <person name="Davey J."/>
            <person name="Forrester S."/>
        </authorList>
    </citation>
    <scope>NUCLEOTIDE SEQUENCE [LARGE SCALE GENOMIC DNA]</scope>
    <source>
        <strain evidence="3">Crithidia deanei Carvalho (ATCC PRA-265)</strain>
    </source>
</reference>
<feature type="compositionally biased region" description="Basic and acidic residues" evidence="1">
    <location>
        <begin position="105"/>
        <end position="123"/>
    </location>
</feature>
<feature type="region of interest" description="Disordered" evidence="1">
    <location>
        <begin position="476"/>
        <end position="523"/>
    </location>
</feature>
<name>A0A7G2CR16_9TRYP</name>
<dbReference type="InterPro" id="IPR052557">
    <property type="entry name" value="CAP/Cytokinesis_protein"/>
</dbReference>
<sequence>MYALLCEAMDLPCDVVKGFIKSRVSEEKTTWSWNVVTVQGKQYIVDVGAAMVSLDGLFVPRRMDVWKGNAAKRVDELFSESAPLYASAAGATSTTTGGKGGGGPKQKEVSKKPDVEEPPHKEPLFTLNSRPQFCSSDRRRYKDFFFYTPPEQFIYTHYTANTGNSLLVTSPTQVQWEVMPRLSVDFFCAKSSLSLPITQRKACNLTARTMPFHISILNDITPQCDNSGKESSEVTELCCVVYPGPLKDLPPTFAGREEAVYPVGKDAKETAKLVRLGPEWLYHVRKESTEEETFSLLVPEAGFYSVVIGARTVRQDPYSTRITPEGKRQETCFVPVLFYQLRVNFTAVVSPLFPRQHISPLFVQLVSPLSTSVTAGKQQVMVLSYAPNVVAVAVVSCTERLERRERGASFTSAANKSKDSTQSAGDTPVGDVRREVVGFMRFNFQSVCFETEVELKAGTSVELWVLYSAPDKNGLTLRDRLSRKGPTTVGETEPAVEAATSSGKGSKKKGGERGNAEAQDEEALRKKEVQRFETLLGCGQLFRPFVTNIFVKKFLSKDTSGFIHPVLDLAQEQPSILKRLTGFTSVLHQDTVTVSERPLQTVGAYFDVQDSKEVENQKPKKKKKVRTIVDGESGEDR</sequence>
<dbReference type="PANTHER" id="PTHR46333">
    <property type="entry name" value="CYTOKINESIS PROTEIN 3"/>
    <property type="match status" value="1"/>
</dbReference>
<evidence type="ECO:0000313" key="2">
    <source>
        <dbReference type="EMBL" id="CAD2221829.1"/>
    </source>
</evidence>
<feature type="region of interest" description="Disordered" evidence="1">
    <location>
        <begin position="612"/>
        <end position="637"/>
    </location>
</feature>
<dbReference type="GO" id="GO:0005737">
    <property type="term" value="C:cytoplasm"/>
    <property type="evidence" value="ECO:0007669"/>
    <property type="project" value="TreeGrafter"/>
</dbReference>
<evidence type="ECO:0000256" key="1">
    <source>
        <dbReference type="SAM" id="MobiDB-lite"/>
    </source>
</evidence>
<feature type="region of interest" description="Disordered" evidence="1">
    <location>
        <begin position="406"/>
        <end position="429"/>
    </location>
</feature>
<keyword evidence="3" id="KW-1185">Reference proteome</keyword>
<protein>
    <submittedName>
        <fullName evidence="2">Uncharacterized protein</fullName>
    </submittedName>
</protein>